<feature type="domain" description="Hemerythrin-like" evidence="4">
    <location>
        <begin position="11"/>
        <end position="128"/>
    </location>
</feature>
<dbReference type="NCBIfam" id="TIGR02481">
    <property type="entry name" value="hemeryth_dom"/>
    <property type="match status" value="1"/>
</dbReference>
<dbReference type="PANTHER" id="PTHR37164:SF1">
    <property type="entry name" value="BACTERIOHEMERYTHRIN"/>
    <property type="match status" value="1"/>
</dbReference>
<dbReference type="InterPro" id="IPR050669">
    <property type="entry name" value="Hemerythrin"/>
</dbReference>
<dbReference type="NCBIfam" id="NF033749">
    <property type="entry name" value="bact_hemeryth"/>
    <property type="match status" value="1"/>
</dbReference>
<dbReference type="Gene3D" id="1.20.120.50">
    <property type="entry name" value="Hemerythrin-like"/>
    <property type="match status" value="1"/>
</dbReference>
<evidence type="ECO:0000313" key="5">
    <source>
        <dbReference type="EMBL" id="WXL24370.1"/>
    </source>
</evidence>
<dbReference type="Proteomes" id="UP001476583">
    <property type="component" value="Chromosome"/>
</dbReference>
<name>A0ABZ2RD49_ECTME</name>
<dbReference type="Pfam" id="PF01814">
    <property type="entry name" value="Hemerythrin"/>
    <property type="match status" value="1"/>
</dbReference>
<evidence type="ECO:0000313" key="6">
    <source>
        <dbReference type="Proteomes" id="UP001476583"/>
    </source>
</evidence>
<dbReference type="CDD" id="cd12107">
    <property type="entry name" value="Hemerythrin"/>
    <property type="match status" value="1"/>
</dbReference>
<proteinExistence type="inferred from homology"/>
<dbReference type="EMBL" id="CP148074">
    <property type="protein sequence ID" value="WXL24370.1"/>
    <property type="molecule type" value="Genomic_DNA"/>
</dbReference>
<protein>
    <submittedName>
        <fullName evidence="5">Bacteriohemerythrin</fullName>
    </submittedName>
</protein>
<gene>
    <name evidence="5" type="ORF">WG219_13655</name>
</gene>
<dbReference type="InterPro" id="IPR012827">
    <property type="entry name" value="Hemerythrin_metal-bd"/>
</dbReference>
<dbReference type="InterPro" id="IPR012312">
    <property type="entry name" value="Hemerythrin-like"/>
</dbReference>
<organism evidence="5 6">
    <name type="scientific">Ectopseudomonas mendocina</name>
    <name type="common">Pseudomonas mendocina</name>
    <dbReference type="NCBI Taxonomy" id="300"/>
    <lineage>
        <taxon>Bacteria</taxon>
        <taxon>Pseudomonadati</taxon>
        <taxon>Pseudomonadota</taxon>
        <taxon>Gammaproteobacteria</taxon>
        <taxon>Pseudomonadales</taxon>
        <taxon>Pseudomonadaceae</taxon>
        <taxon>Ectopseudomonas</taxon>
    </lineage>
</organism>
<sequence length="147" mass="17093">MSIVWSDDFATGIDIIDSQHQRLFTYFQDIEQCIAAEDTASVEQLCRGLIDYAVSHNSFEESLMEQAGYPMLEGHHRVHEAFKQRTQGYLQRIDSGADKLKIAREMRTDIGLWLINHIKHEDKHYSPYVRKSLDKGLVSRMLGKFFK</sequence>
<dbReference type="PANTHER" id="PTHR37164">
    <property type="entry name" value="BACTERIOHEMERYTHRIN"/>
    <property type="match status" value="1"/>
</dbReference>
<dbReference type="NCBIfam" id="NF002007">
    <property type="entry name" value="PRK00808.1"/>
    <property type="match status" value="1"/>
</dbReference>
<keyword evidence="6" id="KW-1185">Reference proteome</keyword>
<dbReference type="SUPFAM" id="SSF47188">
    <property type="entry name" value="Hemerythrin-like"/>
    <property type="match status" value="1"/>
</dbReference>
<accession>A0ABZ2RD49</accession>
<keyword evidence="2" id="KW-0479">Metal-binding</keyword>
<dbReference type="InterPro" id="IPR035938">
    <property type="entry name" value="Hemerythrin-like_sf"/>
</dbReference>
<evidence type="ECO:0000256" key="3">
    <source>
        <dbReference type="ARBA" id="ARBA00023004"/>
    </source>
</evidence>
<comment type="similarity">
    <text evidence="1">Belongs to the hemerythrin family.</text>
</comment>
<evidence type="ECO:0000256" key="1">
    <source>
        <dbReference type="ARBA" id="ARBA00010587"/>
    </source>
</evidence>
<reference evidence="5 6" key="1">
    <citation type="submission" date="2024-03" db="EMBL/GenBank/DDBJ databases">
        <title>Complete genome of BD2.</title>
        <authorList>
            <person name="Cao G."/>
        </authorList>
    </citation>
    <scope>NUCLEOTIDE SEQUENCE [LARGE SCALE GENOMIC DNA]</scope>
    <source>
        <strain evidence="5 6">BD2</strain>
    </source>
</reference>
<evidence type="ECO:0000256" key="2">
    <source>
        <dbReference type="ARBA" id="ARBA00022723"/>
    </source>
</evidence>
<evidence type="ECO:0000259" key="4">
    <source>
        <dbReference type="Pfam" id="PF01814"/>
    </source>
</evidence>
<keyword evidence="3" id="KW-0408">Iron</keyword>